<evidence type="ECO:0000313" key="2">
    <source>
        <dbReference type="EMBL" id="QBI53464.1"/>
    </source>
</evidence>
<reference evidence="2 3" key="1">
    <citation type="submission" date="2019-02" db="EMBL/GenBank/DDBJ databases">
        <authorList>
            <person name="Khodamoradi S."/>
            <person name="Hahnke R.L."/>
            <person name="Kaempfer P."/>
            <person name="Schumann P."/>
            <person name="Rohde M."/>
            <person name="Steinert M."/>
            <person name="Luzhetskyy A."/>
            <person name="Wink J."/>
            <person name="Ruckert C."/>
        </authorList>
    </citation>
    <scope>NUCLEOTIDE SEQUENCE [LARGE SCALE GENOMIC DNA]</scope>
    <source>
        <strain evidence="2 3">M2</strain>
    </source>
</reference>
<organism evidence="2 3">
    <name type="scientific">Streptomonospora litoralis</name>
    <dbReference type="NCBI Taxonomy" id="2498135"/>
    <lineage>
        <taxon>Bacteria</taxon>
        <taxon>Bacillati</taxon>
        <taxon>Actinomycetota</taxon>
        <taxon>Actinomycetes</taxon>
        <taxon>Streptosporangiales</taxon>
        <taxon>Nocardiopsidaceae</taxon>
        <taxon>Streptomonospora</taxon>
    </lineage>
</organism>
<accession>A0A4P6Q3R6</accession>
<feature type="transmembrane region" description="Helical" evidence="1">
    <location>
        <begin position="6"/>
        <end position="24"/>
    </location>
</feature>
<dbReference type="EMBL" id="CP036455">
    <property type="protein sequence ID" value="QBI53464.1"/>
    <property type="molecule type" value="Genomic_DNA"/>
</dbReference>
<keyword evidence="3" id="KW-1185">Reference proteome</keyword>
<keyword evidence="1" id="KW-0472">Membrane</keyword>
<keyword evidence="1" id="KW-0812">Transmembrane</keyword>
<proteinExistence type="predicted"/>
<protein>
    <submittedName>
        <fullName evidence="2">Uncharacterized protein</fullName>
    </submittedName>
</protein>
<keyword evidence="1" id="KW-1133">Transmembrane helix</keyword>
<dbReference type="RefSeq" id="WP_131097828.1">
    <property type="nucleotide sequence ID" value="NZ_CP036455.1"/>
</dbReference>
<dbReference type="Proteomes" id="UP000292235">
    <property type="component" value="Chromosome"/>
</dbReference>
<sequence>MTPGLLLAGAMVLYLYGMGLIALLQTRHLRRLAQTPPTQLCASCQDHRITVLAGQHASPARTALALGVMHEALIWPWTLATALVEDLRGRAPQPAAEEARPALDRCTCGTPIT</sequence>
<evidence type="ECO:0000256" key="1">
    <source>
        <dbReference type="SAM" id="Phobius"/>
    </source>
</evidence>
<evidence type="ECO:0000313" key="3">
    <source>
        <dbReference type="Proteomes" id="UP000292235"/>
    </source>
</evidence>
<name>A0A4P6Q3R6_9ACTN</name>
<gene>
    <name evidence="2" type="ORF">EKD16_08350</name>
</gene>
<dbReference type="AlphaFoldDB" id="A0A4P6Q3R6"/>
<dbReference type="KEGG" id="strr:EKD16_08350"/>